<accession>C1N4I4</accession>
<keyword evidence="4" id="KW-1185">Reference proteome</keyword>
<evidence type="ECO:0000313" key="4">
    <source>
        <dbReference type="Proteomes" id="UP000001876"/>
    </source>
</evidence>
<dbReference type="GeneID" id="9688237"/>
<reference evidence="3 4" key="1">
    <citation type="journal article" date="2009" name="Science">
        <title>Green evolution and dynamic adaptations revealed by genomes of the marine picoeukaryotes Micromonas.</title>
        <authorList>
            <person name="Worden A.Z."/>
            <person name="Lee J.H."/>
            <person name="Mock T."/>
            <person name="Rouze P."/>
            <person name="Simmons M.P."/>
            <person name="Aerts A.L."/>
            <person name="Allen A.E."/>
            <person name="Cuvelier M.L."/>
            <person name="Derelle E."/>
            <person name="Everett M.V."/>
            <person name="Foulon E."/>
            <person name="Grimwood J."/>
            <person name="Gundlach H."/>
            <person name="Henrissat B."/>
            <person name="Napoli C."/>
            <person name="McDonald S.M."/>
            <person name="Parker M.S."/>
            <person name="Rombauts S."/>
            <person name="Salamov A."/>
            <person name="Von Dassow P."/>
            <person name="Badger J.H."/>
            <person name="Coutinho P.M."/>
            <person name="Demir E."/>
            <person name="Dubchak I."/>
            <person name="Gentemann C."/>
            <person name="Eikrem W."/>
            <person name="Gready J.E."/>
            <person name="John U."/>
            <person name="Lanier W."/>
            <person name="Lindquist E.A."/>
            <person name="Lucas S."/>
            <person name="Mayer K.F."/>
            <person name="Moreau H."/>
            <person name="Not F."/>
            <person name="Otillar R."/>
            <person name="Panaud O."/>
            <person name="Pangilinan J."/>
            <person name="Paulsen I."/>
            <person name="Piegu B."/>
            <person name="Poliakov A."/>
            <person name="Robbens S."/>
            <person name="Schmutz J."/>
            <person name="Toulza E."/>
            <person name="Wyss T."/>
            <person name="Zelensky A."/>
            <person name="Zhou K."/>
            <person name="Armbrust E.V."/>
            <person name="Bhattacharya D."/>
            <person name="Goodenough U.W."/>
            <person name="Van de Peer Y."/>
            <person name="Grigoriev I.V."/>
        </authorList>
    </citation>
    <scope>NUCLEOTIDE SEQUENCE [LARGE SCALE GENOMIC DNA]</scope>
    <source>
        <strain evidence="3 4">CCMP1545</strain>
    </source>
</reference>
<dbReference type="AlphaFoldDB" id="C1N4I4"/>
<evidence type="ECO:0000256" key="1">
    <source>
        <dbReference type="SAM" id="Coils"/>
    </source>
</evidence>
<gene>
    <name evidence="3" type="ORF">MICPUCDRAFT_42420</name>
</gene>
<dbReference type="RefSeq" id="XP_003062797.1">
    <property type="nucleotide sequence ID" value="XM_003062751.1"/>
</dbReference>
<feature type="coiled-coil region" evidence="1">
    <location>
        <begin position="564"/>
        <end position="603"/>
    </location>
</feature>
<dbReference type="EMBL" id="GG663747">
    <property type="protein sequence ID" value="EEH52736.1"/>
    <property type="molecule type" value="Genomic_DNA"/>
</dbReference>
<feature type="region of interest" description="Disordered" evidence="2">
    <location>
        <begin position="1"/>
        <end position="26"/>
    </location>
</feature>
<evidence type="ECO:0000313" key="3">
    <source>
        <dbReference type="EMBL" id="EEH52736.1"/>
    </source>
</evidence>
<dbReference type="OrthoDB" id="552102at2759"/>
<sequence length="624" mass="67349">MHHTTPNPLGPTPRSKPTSKAASPLPLTALTDSGAYNNDGIGHSLVGAAWSIPTGLSASEEAIARKETLLLRRETHTLAKRANHVDDVLSQMKQDKKGTTRALEAKAREANFLRREVERVVAERDAMVASVSADRAYIRRLEHKMTAGGPDNAERCATLRARVKELKDAVAAVKASEAEKAAEIESLRGDKASLAHALELRAAQLSAEGGGDVPSRLLYAVAKGREEAVSLAVQLAEKHDALTREKEECERLRVRCEECERAKEDAMMEAARVHANVSDLDKRTAALKTTAEAEVTDAHEALAKASELALQFERETVTLRAALDKEKLHSRSLELALGETETGVSEELEGMKKEMDAAVAATEAEAAKATREAAAERDEWRLKAARLEAELEAARKIAAAAEEASKTHDGVAARRAEIAEAEAARRAEQAEALEEEAGNLTAQIEAFAVVNARLQDAAASAQSRFDAEVAKCANLRAQVQTLEAQMAATRAEKTTGEGDLKRKLRGALEELATVIAQRDEQRLALKETMSRCASAMARADRADANESSLKSLVDNLTRSKTLLQETMVEQLASVRTQLENAQAQNAELEAAVTRQRIAAEKLQGLVADRGSFTPVASPMSPSPR</sequence>
<evidence type="ECO:0000256" key="2">
    <source>
        <dbReference type="SAM" id="MobiDB-lite"/>
    </source>
</evidence>
<dbReference type="KEGG" id="mpp:MICPUCDRAFT_42420"/>
<dbReference type="OMA" id="QRDECER"/>
<name>C1N4I4_MICPC</name>
<dbReference type="STRING" id="564608.C1N4I4"/>
<keyword evidence="1" id="KW-0175">Coiled coil</keyword>
<protein>
    <submittedName>
        <fullName evidence="3">Predicted protein</fullName>
    </submittedName>
</protein>
<organism evidence="4">
    <name type="scientific">Micromonas pusilla (strain CCMP1545)</name>
    <name type="common">Picoplanktonic green alga</name>
    <dbReference type="NCBI Taxonomy" id="564608"/>
    <lineage>
        <taxon>Eukaryota</taxon>
        <taxon>Viridiplantae</taxon>
        <taxon>Chlorophyta</taxon>
        <taxon>Mamiellophyceae</taxon>
        <taxon>Mamiellales</taxon>
        <taxon>Mamiellaceae</taxon>
        <taxon>Micromonas</taxon>
    </lineage>
</organism>
<feature type="coiled-coil region" evidence="1">
    <location>
        <begin position="345"/>
        <end position="492"/>
    </location>
</feature>
<feature type="coiled-coil region" evidence="1">
    <location>
        <begin position="232"/>
        <end position="269"/>
    </location>
</feature>
<proteinExistence type="predicted"/>
<dbReference type="Proteomes" id="UP000001876">
    <property type="component" value="Unassembled WGS sequence"/>
</dbReference>